<organism evidence="1 2">
    <name type="scientific">Hygrophoropsis aurantiaca</name>
    <dbReference type="NCBI Taxonomy" id="72124"/>
    <lineage>
        <taxon>Eukaryota</taxon>
        <taxon>Fungi</taxon>
        <taxon>Dikarya</taxon>
        <taxon>Basidiomycota</taxon>
        <taxon>Agaricomycotina</taxon>
        <taxon>Agaricomycetes</taxon>
        <taxon>Agaricomycetidae</taxon>
        <taxon>Boletales</taxon>
        <taxon>Coniophorineae</taxon>
        <taxon>Hygrophoropsidaceae</taxon>
        <taxon>Hygrophoropsis</taxon>
    </lineage>
</organism>
<gene>
    <name evidence="1" type="ORF">BJ138DRAFT_1164130</name>
</gene>
<evidence type="ECO:0000313" key="2">
    <source>
        <dbReference type="Proteomes" id="UP000790377"/>
    </source>
</evidence>
<reference evidence="1" key="1">
    <citation type="journal article" date="2021" name="New Phytol.">
        <title>Evolutionary innovations through gain and loss of genes in the ectomycorrhizal Boletales.</title>
        <authorList>
            <person name="Wu G."/>
            <person name="Miyauchi S."/>
            <person name="Morin E."/>
            <person name="Kuo A."/>
            <person name="Drula E."/>
            <person name="Varga T."/>
            <person name="Kohler A."/>
            <person name="Feng B."/>
            <person name="Cao Y."/>
            <person name="Lipzen A."/>
            <person name="Daum C."/>
            <person name="Hundley H."/>
            <person name="Pangilinan J."/>
            <person name="Johnson J."/>
            <person name="Barry K."/>
            <person name="LaButti K."/>
            <person name="Ng V."/>
            <person name="Ahrendt S."/>
            <person name="Min B."/>
            <person name="Choi I.G."/>
            <person name="Park H."/>
            <person name="Plett J.M."/>
            <person name="Magnuson J."/>
            <person name="Spatafora J.W."/>
            <person name="Nagy L.G."/>
            <person name="Henrissat B."/>
            <person name="Grigoriev I.V."/>
            <person name="Yang Z.L."/>
            <person name="Xu J."/>
            <person name="Martin F.M."/>
        </authorList>
    </citation>
    <scope>NUCLEOTIDE SEQUENCE</scope>
    <source>
        <strain evidence="1">ATCC 28755</strain>
    </source>
</reference>
<proteinExistence type="predicted"/>
<protein>
    <submittedName>
        <fullName evidence="1">Uncharacterized protein</fullName>
    </submittedName>
</protein>
<accession>A0ACB7ZXK0</accession>
<comment type="caution">
    <text evidence="1">The sequence shown here is derived from an EMBL/GenBank/DDBJ whole genome shotgun (WGS) entry which is preliminary data.</text>
</comment>
<dbReference type="EMBL" id="MU268127">
    <property type="protein sequence ID" value="KAH7905765.1"/>
    <property type="molecule type" value="Genomic_DNA"/>
</dbReference>
<sequence>MENPPSRSPTITPPHSDEVNTQRLVNLIIEAILSISSVLHYDANTRNMVEWLWPADDENAKIPPSQFNSYRKNHVFKFPCCICADNDGQYMESAVYPWWDETIQKTFWTARCAMDNCGYEVRIDQYFKQTSQVTFIYPQKANTRRPPPVQMIWTRREQRILMDRLDSFPSNGISAKEFLRLFKACRRCKRVGTRVAMRFHACQV</sequence>
<dbReference type="Proteomes" id="UP000790377">
    <property type="component" value="Unassembled WGS sequence"/>
</dbReference>
<name>A0ACB7ZXK0_9AGAM</name>
<keyword evidence="2" id="KW-1185">Reference proteome</keyword>
<evidence type="ECO:0000313" key="1">
    <source>
        <dbReference type="EMBL" id="KAH7905765.1"/>
    </source>
</evidence>